<dbReference type="AlphaFoldDB" id="A0A9P5Q3L1"/>
<evidence type="ECO:0000313" key="9">
    <source>
        <dbReference type="Proteomes" id="UP000772434"/>
    </source>
</evidence>
<sequence length="312" mass="33907">MSPTVQTFDLGSGVKIPWLAWGNGTGSAAQIPVEAGLAALKAGIRHIDTAQSYRNEGAAGEALVKSGISKDQVFVTSKLSEGPGNSTIPFNQVRPKIQESIQKLGFIPDLFLIHNPFIVAPADLKKTWQILEEMKDAGELKAIGVSNFRPQDLELILDGGKYKPAVNQIEYHPYLLAHLEPVLALQDKHGIVTESFGPLTPLLRHPTGGPLKPVLTKIAKRIFDANPNLPIPIDEFAVLLLWTRAMGVVAVTGSGDKERIKLLADISFLPGNLLTKADVEEITSIGKTVHFRHYRGHMENDFALPILPDGTN</sequence>
<dbReference type="PRINTS" id="PR00069">
    <property type="entry name" value="ALDKETRDTASE"/>
</dbReference>
<accession>A0A9P5Q3L1</accession>
<dbReference type="EMBL" id="JADNRY010000014">
    <property type="protein sequence ID" value="KAF9074169.1"/>
    <property type="molecule type" value="Genomic_DNA"/>
</dbReference>
<gene>
    <name evidence="8" type="ORF">BDP27DRAFT_1416486</name>
</gene>
<evidence type="ECO:0000256" key="2">
    <source>
        <dbReference type="ARBA" id="ARBA00022857"/>
    </source>
</evidence>
<dbReference type="InterPro" id="IPR036812">
    <property type="entry name" value="NAD(P)_OxRdtase_dom_sf"/>
</dbReference>
<keyword evidence="3" id="KW-0560">Oxidoreductase</keyword>
<feature type="domain" description="NADP-dependent oxidoreductase" evidence="7">
    <location>
        <begin position="37"/>
        <end position="199"/>
    </location>
</feature>
<organism evidence="8 9">
    <name type="scientific">Rhodocollybia butyracea</name>
    <dbReference type="NCBI Taxonomy" id="206335"/>
    <lineage>
        <taxon>Eukaryota</taxon>
        <taxon>Fungi</taxon>
        <taxon>Dikarya</taxon>
        <taxon>Basidiomycota</taxon>
        <taxon>Agaricomycotina</taxon>
        <taxon>Agaricomycetes</taxon>
        <taxon>Agaricomycetidae</taxon>
        <taxon>Agaricales</taxon>
        <taxon>Marasmiineae</taxon>
        <taxon>Omphalotaceae</taxon>
        <taxon>Rhodocollybia</taxon>
    </lineage>
</organism>
<dbReference type="GO" id="GO:0016616">
    <property type="term" value="F:oxidoreductase activity, acting on the CH-OH group of donors, NAD or NADP as acceptor"/>
    <property type="evidence" value="ECO:0007669"/>
    <property type="project" value="UniProtKB-ARBA"/>
</dbReference>
<reference evidence="8" key="1">
    <citation type="submission" date="2020-11" db="EMBL/GenBank/DDBJ databases">
        <authorList>
            <consortium name="DOE Joint Genome Institute"/>
            <person name="Ahrendt S."/>
            <person name="Riley R."/>
            <person name="Andreopoulos W."/>
            <person name="Labutti K."/>
            <person name="Pangilinan J."/>
            <person name="Ruiz-Duenas F.J."/>
            <person name="Barrasa J.M."/>
            <person name="Sanchez-Garcia M."/>
            <person name="Camarero S."/>
            <person name="Miyauchi S."/>
            <person name="Serrano A."/>
            <person name="Linde D."/>
            <person name="Babiker R."/>
            <person name="Drula E."/>
            <person name="Ayuso-Fernandez I."/>
            <person name="Pacheco R."/>
            <person name="Padilla G."/>
            <person name="Ferreira P."/>
            <person name="Barriuso J."/>
            <person name="Kellner H."/>
            <person name="Castanera R."/>
            <person name="Alfaro M."/>
            <person name="Ramirez L."/>
            <person name="Pisabarro A.G."/>
            <person name="Kuo A."/>
            <person name="Tritt A."/>
            <person name="Lipzen A."/>
            <person name="He G."/>
            <person name="Yan M."/>
            <person name="Ng V."/>
            <person name="Cullen D."/>
            <person name="Martin F."/>
            <person name="Rosso M.-N."/>
            <person name="Henrissat B."/>
            <person name="Hibbett D."/>
            <person name="Martinez A.T."/>
            <person name="Grigoriev I.V."/>
        </authorList>
    </citation>
    <scope>NUCLEOTIDE SEQUENCE</scope>
    <source>
        <strain evidence="8">AH 40177</strain>
    </source>
</reference>
<comment type="caution">
    <text evidence="8">The sequence shown here is derived from an EMBL/GenBank/DDBJ whole genome shotgun (WGS) entry which is preliminary data.</text>
</comment>
<name>A0A9P5Q3L1_9AGAR</name>
<dbReference type="Proteomes" id="UP000772434">
    <property type="component" value="Unassembled WGS sequence"/>
</dbReference>
<evidence type="ECO:0000313" key="8">
    <source>
        <dbReference type="EMBL" id="KAF9074169.1"/>
    </source>
</evidence>
<keyword evidence="9" id="KW-1185">Reference proteome</keyword>
<dbReference type="SUPFAM" id="SSF51430">
    <property type="entry name" value="NAD(P)-linked oxidoreductase"/>
    <property type="match status" value="1"/>
</dbReference>
<feature type="active site" description="Proton donor" evidence="4">
    <location>
        <position position="53"/>
    </location>
</feature>
<dbReference type="PANTHER" id="PTHR43827">
    <property type="entry name" value="2,5-DIKETO-D-GLUCONIC ACID REDUCTASE"/>
    <property type="match status" value="1"/>
</dbReference>
<dbReference type="Pfam" id="PF00248">
    <property type="entry name" value="Aldo_ket_red"/>
    <property type="match status" value="1"/>
</dbReference>
<evidence type="ECO:0000256" key="3">
    <source>
        <dbReference type="ARBA" id="ARBA00023002"/>
    </source>
</evidence>
<evidence type="ECO:0000256" key="5">
    <source>
        <dbReference type="PIRSR" id="PIRSR000097-2"/>
    </source>
</evidence>
<dbReference type="PIRSF" id="PIRSF000097">
    <property type="entry name" value="AKR"/>
    <property type="match status" value="1"/>
</dbReference>
<keyword evidence="2" id="KW-0521">NADP</keyword>
<evidence type="ECO:0000256" key="1">
    <source>
        <dbReference type="ARBA" id="ARBA00007905"/>
    </source>
</evidence>
<evidence type="ECO:0000259" key="7">
    <source>
        <dbReference type="Pfam" id="PF00248"/>
    </source>
</evidence>
<feature type="site" description="Lowers pKa of active site Tyr" evidence="6">
    <location>
        <position position="78"/>
    </location>
</feature>
<comment type="similarity">
    <text evidence="1">Belongs to the aldo/keto reductase family.</text>
</comment>
<feature type="binding site" evidence="5">
    <location>
        <position position="114"/>
    </location>
    <ligand>
        <name>substrate</name>
    </ligand>
</feature>
<dbReference type="OrthoDB" id="416253at2759"/>
<evidence type="ECO:0000256" key="6">
    <source>
        <dbReference type="PIRSR" id="PIRSR000097-3"/>
    </source>
</evidence>
<dbReference type="InterPro" id="IPR020471">
    <property type="entry name" value="AKR"/>
</dbReference>
<evidence type="ECO:0000256" key="4">
    <source>
        <dbReference type="PIRSR" id="PIRSR000097-1"/>
    </source>
</evidence>
<dbReference type="PANTHER" id="PTHR43827:SF3">
    <property type="entry name" value="NADP-DEPENDENT OXIDOREDUCTASE DOMAIN-CONTAINING PROTEIN"/>
    <property type="match status" value="1"/>
</dbReference>
<proteinExistence type="inferred from homology"/>
<protein>
    <submittedName>
        <fullName evidence="8">NADP-dependent oxidoreductase domain-containing protein</fullName>
    </submittedName>
</protein>
<dbReference type="InterPro" id="IPR023210">
    <property type="entry name" value="NADP_OxRdtase_dom"/>
</dbReference>
<dbReference type="Gene3D" id="3.20.20.100">
    <property type="entry name" value="NADP-dependent oxidoreductase domain"/>
    <property type="match status" value="1"/>
</dbReference>